<dbReference type="STRING" id="307972.A0A2G8LCU7"/>
<dbReference type="InterPro" id="IPR036568">
    <property type="entry name" value="GGCT-like_sf"/>
</dbReference>
<evidence type="ECO:0000256" key="1">
    <source>
        <dbReference type="ARBA" id="ARBA00012346"/>
    </source>
</evidence>
<dbReference type="Pfam" id="PF13772">
    <property type="entry name" value="AIG2_2"/>
    <property type="match status" value="2"/>
</dbReference>
<feature type="binding site" evidence="4">
    <location>
        <position position="127"/>
    </location>
    <ligand>
        <name>substrate</name>
    </ligand>
</feature>
<dbReference type="EC" id="4.3.2.9" evidence="1"/>
<dbReference type="Proteomes" id="UP000230750">
    <property type="component" value="Unassembled WGS sequence"/>
</dbReference>
<proteinExistence type="predicted"/>
<organism evidence="5 6">
    <name type="scientific">Stichopus japonicus</name>
    <name type="common">Sea cucumber</name>
    <dbReference type="NCBI Taxonomy" id="307972"/>
    <lineage>
        <taxon>Eukaryota</taxon>
        <taxon>Metazoa</taxon>
        <taxon>Echinodermata</taxon>
        <taxon>Eleutherozoa</taxon>
        <taxon>Echinozoa</taxon>
        <taxon>Holothuroidea</taxon>
        <taxon>Aspidochirotacea</taxon>
        <taxon>Aspidochirotida</taxon>
        <taxon>Stichopodidae</taxon>
        <taxon>Apostichopus</taxon>
    </lineage>
</organism>
<evidence type="ECO:0000313" key="6">
    <source>
        <dbReference type="Proteomes" id="UP000230750"/>
    </source>
</evidence>
<evidence type="ECO:0000256" key="3">
    <source>
        <dbReference type="PIRSR" id="PIRSR617939-1"/>
    </source>
</evidence>
<gene>
    <name evidence="5" type="ORF">BSL78_04987</name>
</gene>
<dbReference type="Gene3D" id="3.10.490.10">
    <property type="entry name" value="Gamma-glutamyl cyclotransferase-like"/>
    <property type="match status" value="2"/>
</dbReference>
<reference evidence="5 6" key="1">
    <citation type="journal article" date="2017" name="PLoS Biol.">
        <title>The sea cucumber genome provides insights into morphological evolution and visceral regeneration.</title>
        <authorList>
            <person name="Zhang X."/>
            <person name="Sun L."/>
            <person name="Yuan J."/>
            <person name="Sun Y."/>
            <person name="Gao Y."/>
            <person name="Zhang L."/>
            <person name="Li S."/>
            <person name="Dai H."/>
            <person name="Hamel J.F."/>
            <person name="Liu C."/>
            <person name="Yu Y."/>
            <person name="Liu S."/>
            <person name="Lin W."/>
            <person name="Guo K."/>
            <person name="Jin S."/>
            <person name="Xu P."/>
            <person name="Storey K.B."/>
            <person name="Huan P."/>
            <person name="Zhang T."/>
            <person name="Zhou Y."/>
            <person name="Zhang J."/>
            <person name="Lin C."/>
            <person name="Li X."/>
            <person name="Xing L."/>
            <person name="Huo D."/>
            <person name="Sun M."/>
            <person name="Wang L."/>
            <person name="Mercier A."/>
            <person name="Li F."/>
            <person name="Yang H."/>
            <person name="Xiang J."/>
        </authorList>
    </citation>
    <scope>NUCLEOTIDE SEQUENCE [LARGE SCALE GENOMIC DNA]</scope>
    <source>
        <strain evidence="5">Shaxun</strain>
        <tissue evidence="5">Muscle</tissue>
    </source>
</reference>
<keyword evidence="2" id="KW-0456">Lyase</keyword>
<evidence type="ECO:0000256" key="2">
    <source>
        <dbReference type="ARBA" id="ARBA00023239"/>
    </source>
</evidence>
<protein>
    <recommendedName>
        <fullName evidence="1">gamma-glutamylcyclotransferase</fullName>
        <ecNumber evidence="1">4.3.2.9</ecNumber>
    </recommendedName>
</protein>
<evidence type="ECO:0000313" key="5">
    <source>
        <dbReference type="EMBL" id="PIK58074.1"/>
    </source>
</evidence>
<evidence type="ECO:0000256" key="4">
    <source>
        <dbReference type="PIRSR" id="PIRSR617939-2"/>
    </source>
</evidence>
<accession>A0A2G8LCU7</accession>
<dbReference type="CDD" id="cd06661">
    <property type="entry name" value="GGCT_like"/>
    <property type="match status" value="2"/>
</dbReference>
<dbReference type="AlphaFoldDB" id="A0A2G8LCU7"/>
<dbReference type="InterPro" id="IPR017939">
    <property type="entry name" value="G-Glutamylcylcotransferase"/>
</dbReference>
<dbReference type="GO" id="GO:0003839">
    <property type="term" value="F:gamma-glutamylcyclotransferase activity"/>
    <property type="evidence" value="ECO:0007669"/>
    <property type="project" value="UniProtKB-EC"/>
</dbReference>
<name>A0A2G8LCU7_STIJA</name>
<dbReference type="InterPro" id="IPR013024">
    <property type="entry name" value="GGCT-like"/>
</dbReference>
<dbReference type="PANTHER" id="PTHR12935:SF0">
    <property type="entry name" value="GAMMA-GLUTAMYLCYCLOTRANSFERASE"/>
    <property type="match status" value="1"/>
</dbReference>
<feature type="active site" description="Proton acceptor" evidence="3">
    <location>
        <position position="272"/>
    </location>
</feature>
<dbReference type="OrthoDB" id="2924818at2759"/>
<sequence length="359" mass="39882">MATELEECFHYFGYGNHLSNIHLHNKNALKVGIGKLVGYELHFGDFPASSSAKNCWKGGLASIQEKPGSVVWGVIWKMNQTDLEKLDRQVMGYRAKDVTVEKVDGGLISCRVYQLSEYIPAAPSTKYKRLMVDGAVENSLPNDYISKLVAIEDNGQTGAVDATLVDSEETKKTVTNGDGVHTSKAIHQSEGYFLYFAYGSNINSKRFSVSCPTSQKVAVGCLKEFCLEFAIKEQTSGEKFVGATIESRLNASTWGVVWRVDLTELPKLDRQEHIKEKFYEPVDVSVDLENGESVICRTYRVLQPYSPFPPSVLYKSVIVIGAEEHALPAAYIETLRSLPEGPEHTVGPMKSYYLEATKN</sequence>
<dbReference type="PANTHER" id="PTHR12935">
    <property type="entry name" value="GAMMA-GLUTAMYLCYCLOTRANSFERASE"/>
    <property type="match status" value="1"/>
</dbReference>
<comment type="caution">
    <text evidence="5">The sequence shown here is derived from an EMBL/GenBank/DDBJ whole genome shotgun (WGS) entry which is preliminary data.</text>
</comment>
<keyword evidence="6" id="KW-1185">Reference proteome</keyword>
<dbReference type="EMBL" id="MRZV01000123">
    <property type="protein sequence ID" value="PIK58074.1"/>
    <property type="molecule type" value="Genomic_DNA"/>
</dbReference>
<dbReference type="SUPFAM" id="SSF110857">
    <property type="entry name" value="Gamma-glutamyl cyclotransferase-like"/>
    <property type="match status" value="2"/>
</dbReference>